<accession>A0A316AD52</accession>
<dbReference type="EMBL" id="QGDT01000013">
    <property type="protein sequence ID" value="PWJ55532.1"/>
    <property type="molecule type" value="Genomic_DNA"/>
</dbReference>
<dbReference type="InterPro" id="IPR027843">
    <property type="entry name" value="DUF4440"/>
</dbReference>
<feature type="domain" description="DUF4440" evidence="2">
    <location>
        <begin position="40"/>
        <end position="145"/>
    </location>
</feature>
<feature type="signal peptide" evidence="1">
    <location>
        <begin position="1"/>
        <end position="30"/>
    </location>
</feature>
<comment type="caution">
    <text evidence="3">The sequence shown here is derived from an EMBL/GenBank/DDBJ whole genome shotgun (WGS) entry which is preliminary data.</text>
</comment>
<proteinExistence type="predicted"/>
<evidence type="ECO:0000313" key="3">
    <source>
        <dbReference type="EMBL" id="PWJ55532.1"/>
    </source>
</evidence>
<evidence type="ECO:0000256" key="1">
    <source>
        <dbReference type="SAM" id="SignalP"/>
    </source>
</evidence>
<dbReference type="OrthoDB" id="9802489at2"/>
<feature type="chain" id="PRO_5016338416" evidence="1">
    <location>
        <begin position="31"/>
        <end position="161"/>
    </location>
</feature>
<reference evidence="3 4" key="1">
    <citation type="submission" date="2018-03" db="EMBL/GenBank/DDBJ databases">
        <title>Genomic Encyclopedia of Archaeal and Bacterial Type Strains, Phase II (KMG-II): from individual species to whole genera.</title>
        <authorList>
            <person name="Goeker M."/>
        </authorList>
    </citation>
    <scope>NUCLEOTIDE SEQUENCE [LARGE SCALE GENOMIC DNA]</scope>
    <source>
        <strain evidence="3 4">DSM 100346</strain>
    </source>
</reference>
<dbReference type="AlphaFoldDB" id="A0A316AD52"/>
<keyword evidence="1" id="KW-0732">Signal</keyword>
<keyword evidence="4" id="KW-1185">Reference proteome</keyword>
<evidence type="ECO:0000313" key="4">
    <source>
        <dbReference type="Proteomes" id="UP000245880"/>
    </source>
</evidence>
<dbReference type="Proteomes" id="UP000245880">
    <property type="component" value="Unassembled WGS sequence"/>
</dbReference>
<evidence type="ECO:0000259" key="2">
    <source>
        <dbReference type="Pfam" id="PF14534"/>
    </source>
</evidence>
<dbReference type="SUPFAM" id="SSF54427">
    <property type="entry name" value="NTF2-like"/>
    <property type="match status" value="1"/>
</dbReference>
<dbReference type="RefSeq" id="WP_109676943.1">
    <property type="nucleotide sequence ID" value="NZ_QGDT01000013.1"/>
</dbReference>
<sequence length="161" mass="18329">MQSPSFFKSILTASLPALYLVLFDTQSLLAQGAAQPEQQIIDLSNKKWQWMADKNVEELAKLFDDKAKFVHMSGTWKKDEELEIIKTGSIWYKKADVHDVAVEIVGNTAIIWSRITLSAMVRGNEVITEFTVTEVYTKLPSDWKLLALSFSSVRDTHVIRH</sequence>
<organism evidence="3 4">
    <name type="scientific">Dyadobacter jejuensis</name>
    <dbReference type="NCBI Taxonomy" id="1082580"/>
    <lineage>
        <taxon>Bacteria</taxon>
        <taxon>Pseudomonadati</taxon>
        <taxon>Bacteroidota</taxon>
        <taxon>Cytophagia</taxon>
        <taxon>Cytophagales</taxon>
        <taxon>Spirosomataceae</taxon>
        <taxon>Dyadobacter</taxon>
    </lineage>
</organism>
<name>A0A316AD52_9BACT</name>
<dbReference type="Pfam" id="PF14534">
    <property type="entry name" value="DUF4440"/>
    <property type="match status" value="1"/>
</dbReference>
<dbReference type="Gene3D" id="3.10.450.50">
    <property type="match status" value="1"/>
</dbReference>
<dbReference type="InterPro" id="IPR032710">
    <property type="entry name" value="NTF2-like_dom_sf"/>
</dbReference>
<protein>
    <submittedName>
        <fullName evidence="3">Uncharacterized protein DUF4440</fullName>
    </submittedName>
</protein>
<gene>
    <name evidence="3" type="ORF">CLV98_1138</name>
</gene>